<keyword evidence="5" id="KW-0413">Isomerase</keyword>
<dbReference type="AlphaFoldDB" id="A0A6A5UN06"/>
<evidence type="ECO:0000256" key="6">
    <source>
        <dbReference type="ARBA" id="ARBA00023239"/>
    </source>
</evidence>
<dbReference type="Gene3D" id="1.50.10.160">
    <property type="match status" value="1"/>
</dbReference>
<dbReference type="PANTHER" id="PTHR31739:SF25">
    <property type="entry name" value="(E,E)-GERANYLLINALOOL SYNTHASE"/>
    <property type="match status" value="1"/>
</dbReference>
<proteinExistence type="inferred from homology"/>
<evidence type="ECO:0000256" key="4">
    <source>
        <dbReference type="ARBA" id="ARBA00022842"/>
    </source>
</evidence>
<keyword evidence="3" id="KW-0479">Metal-binding</keyword>
<dbReference type="Gene3D" id="1.10.600.10">
    <property type="entry name" value="Farnesyl Diphosphate Synthase"/>
    <property type="match status" value="1"/>
</dbReference>
<dbReference type="SUPFAM" id="SSF48239">
    <property type="entry name" value="Terpenoid cyclases/Protein prenyltransferases"/>
    <property type="match status" value="3"/>
</dbReference>
<name>A0A6A5UN06_9PLEO</name>
<protein>
    <submittedName>
        <fullName evidence="8">Ent-kaur-16-ene synthase</fullName>
    </submittedName>
</protein>
<dbReference type="InterPro" id="IPR050148">
    <property type="entry name" value="Terpene_synthase-like"/>
</dbReference>
<dbReference type="Pfam" id="PF19086">
    <property type="entry name" value="Terpene_syn_C_2"/>
    <property type="match status" value="1"/>
</dbReference>
<dbReference type="EMBL" id="ML976979">
    <property type="protein sequence ID" value="KAF1962457.1"/>
    <property type="molecule type" value="Genomic_DNA"/>
</dbReference>
<dbReference type="GO" id="GO:0016853">
    <property type="term" value="F:isomerase activity"/>
    <property type="evidence" value="ECO:0007669"/>
    <property type="project" value="UniProtKB-KW"/>
</dbReference>
<dbReference type="PIRSF" id="PIRSF036498">
    <property type="entry name" value="Ent-kaurene_synthase_fungi"/>
    <property type="match status" value="1"/>
</dbReference>
<dbReference type="Gene3D" id="1.50.10.20">
    <property type="match status" value="1"/>
</dbReference>
<dbReference type="InterPro" id="IPR008949">
    <property type="entry name" value="Isoprenoid_synthase_dom_sf"/>
</dbReference>
<keyword evidence="6" id="KW-0456">Lyase</keyword>
<evidence type="ECO:0000256" key="5">
    <source>
        <dbReference type="ARBA" id="ARBA00023235"/>
    </source>
</evidence>
<dbReference type="Proteomes" id="UP000800035">
    <property type="component" value="Unassembled WGS sequence"/>
</dbReference>
<comment type="cofactor">
    <cofactor evidence="1">
        <name>Mg(2+)</name>
        <dbReference type="ChEBI" id="CHEBI:18420"/>
    </cofactor>
</comment>
<dbReference type="SUPFAM" id="SSF48576">
    <property type="entry name" value="Terpenoid synthases"/>
    <property type="match status" value="1"/>
</dbReference>
<dbReference type="OrthoDB" id="2343925at2759"/>
<evidence type="ECO:0000256" key="3">
    <source>
        <dbReference type="ARBA" id="ARBA00022723"/>
    </source>
</evidence>
<dbReference type="InterPro" id="IPR008930">
    <property type="entry name" value="Terpenoid_cyclase/PrenylTrfase"/>
</dbReference>
<dbReference type="InterPro" id="IPR017057">
    <property type="entry name" value="Ent-kaurene_synthase_fun"/>
</dbReference>
<organism evidence="8 9">
    <name type="scientific">Byssothecium circinans</name>
    <dbReference type="NCBI Taxonomy" id="147558"/>
    <lineage>
        <taxon>Eukaryota</taxon>
        <taxon>Fungi</taxon>
        <taxon>Dikarya</taxon>
        <taxon>Ascomycota</taxon>
        <taxon>Pezizomycotina</taxon>
        <taxon>Dothideomycetes</taxon>
        <taxon>Pleosporomycetidae</taxon>
        <taxon>Pleosporales</taxon>
        <taxon>Massarineae</taxon>
        <taxon>Massarinaceae</taxon>
        <taxon>Byssothecium</taxon>
    </lineage>
</organism>
<comment type="similarity">
    <text evidence="2">Belongs to the terpene synthase family.</text>
</comment>
<sequence length="963" mass="107455">MPAQINTLTEKARQLVRGAYNAFHPVYGFSTTSCQIYDTAWAAMIVKEENGERVWLFPESYHFLLNAQSEDGSWGAHPKSRTVGILDTAAATLALMRLAKAPLQLQELATFDIELRIKRGIQSLEMQLEAWDDLWDTNHIGVELIIPALLRYLESEDERLHFIFGSETALMQMHEAKMVRFDPEALYRTRPSSALHNLEALIGRIDFDRVEHHLFNGSMLASPSSTAAFLMSASSWNHEAEAYLRHVLAAGAGQGNGGFPGTFPTTYFELNWVLSTLLQAGFHSSDLQSDELHSIAHIVCEGFSSDHGVIGFAPRAVDVDDTAKGLLCLSLLGLSDRVSPAPMIQMFEGEDHFRTFLGERDPSFTSNCHVLLALMHRPDKLDYLPQIKKAIVFLCDRWWECDGLIKDKWHLSRLYPTMLLVQAFAEVAKQTADGATFESTFDPKILSKVSICLFQACLRTLLGQGDDGSWNGMPEESSYAVLTLVEARALALFQPIQLQIAAAISKARAFLYSGKWTSFDNYWTSKTAYRTAFVAEAYMLAASRVSLPLEKEPTASSGDSTGHHPQSKRSTDFLELMGRTELFSDMEPWELQASFLESALFVPLLRANRSKVFDRDRFAVSKDHYLDIIPFTWVGCNNRSRTYAATSLLFDLMMISMLGYQADEFIEAVAAPTFGQNTEKLHHIIDEILDDSISTLKLGTADQIMDQTPSGVRNQFGPSHVGAGGSGKDTVAPGTSSGRGTTEVTLQGFVHYVLEHPHVRGASLDDQRFLWAELRRFLHAHVVQIRDNGSPAGRQSGRTFFEWVRTTAADHVACAYSFAFACCLVSASIGRGTRVFPTVGETYLVQAAVRHMSTMCRMCNDIGSVERDLAEGNTNSIDFPEFAANNDSVSVKKQALSELAAYERCCLMHTIERLSQEALRSPKAPETPKDFRKRKVDIVRLFADVTDLYDQLYMLRDLSSTMK</sequence>
<dbReference type="PANTHER" id="PTHR31739">
    <property type="entry name" value="ENT-COPALYL DIPHOSPHATE SYNTHASE, CHLOROPLASTIC"/>
    <property type="match status" value="1"/>
</dbReference>
<evidence type="ECO:0000313" key="8">
    <source>
        <dbReference type="EMBL" id="KAF1962457.1"/>
    </source>
</evidence>
<evidence type="ECO:0000313" key="9">
    <source>
        <dbReference type="Proteomes" id="UP000800035"/>
    </source>
</evidence>
<evidence type="ECO:0000256" key="1">
    <source>
        <dbReference type="ARBA" id="ARBA00001946"/>
    </source>
</evidence>
<feature type="region of interest" description="Disordered" evidence="7">
    <location>
        <begin position="719"/>
        <end position="739"/>
    </location>
</feature>
<dbReference type="GO" id="GO:0016102">
    <property type="term" value="P:diterpenoid biosynthetic process"/>
    <property type="evidence" value="ECO:0007669"/>
    <property type="project" value="TreeGrafter"/>
</dbReference>
<gene>
    <name evidence="8" type="ORF">CC80DRAFT_435452</name>
</gene>
<reference evidence="8" key="1">
    <citation type="journal article" date="2020" name="Stud. Mycol.">
        <title>101 Dothideomycetes genomes: a test case for predicting lifestyles and emergence of pathogens.</title>
        <authorList>
            <person name="Haridas S."/>
            <person name="Albert R."/>
            <person name="Binder M."/>
            <person name="Bloem J."/>
            <person name="Labutti K."/>
            <person name="Salamov A."/>
            <person name="Andreopoulos B."/>
            <person name="Baker S."/>
            <person name="Barry K."/>
            <person name="Bills G."/>
            <person name="Bluhm B."/>
            <person name="Cannon C."/>
            <person name="Castanera R."/>
            <person name="Culley D."/>
            <person name="Daum C."/>
            <person name="Ezra D."/>
            <person name="Gonzalez J."/>
            <person name="Henrissat B."/>
            <person name="Kuo A."/>
            <person name="Liang C."/>
            <person name="Lipzen A."/>
            <person name="Lutzoni F."/>
            <person name="Magnuson J."/>
            <person name="Mondo S."/>
            <person name="Nolan M."/>
            <person name="Ohm R."/>
            <person name="Pangilinan J."/>
            <person name="Park H.-J."/>
            <person name="Ramirez L."/>
            <person name="Alfaro M."/>
            <person name="Sun H."/>
            <person name="Tritt A."/>
            <person name="Yoshinaga Y."/>
            <person name="Zwiers L.-H."/>
            <person name="Turgeon B."/>
            <person name="Goodwin S."/>
            <person name="Spatafora J."/>
            <person name="Crous P."/>
            <person name="Grigoriev I."/>
        </authorList>
    </citation>
    <scope>NUCLEOTIDE SEQUENCE</scope>
    <source>
        <strain evidence="8">CBS 675.92</strain>
    </source>
</reference>
<evidence type="ECO:0000256" key="7">
    <source>
        <dbReference type="SAM" id="MobiDB-lite"/>
    </source>
</evidence>
<keyword evidence="4" id="KW-0460">Magnesium</keyword>
<accession>A0A6A5UN06</accession>
<evidence type="ECO:0000256" key="2">
    <source>
        <dbReference type="ARBA" id="ARBA00006333"/>
    </source>
</evidence>
<dbReference type="GO" id="GO:0000287">
    <property type="term" value="F:magnesium ion binding"/>
    <property type="evidence" value="ECO:0007669"/>
    <property type="project" value="TreeGrafter"/>
</dbReference>
<keyword evidence="9" id="KW-1185">Reference proteome</keyword>
<dbReference type="GO" id="GO:0010333">
    <property type="term" value="F:terpene synthase activity"/>
    <property type="evidence" value="ECO:0007669"/>
    <property type="project" value="InterPro"/>
</dbReference>